<accession>A0A7S2DN78</accession>
<sequence>MMDEIRDPIKEETKDRMMEGVTRGHTIEETKDRMTAGVTRGPMNATNGTLKEEARGPMKVEMQGHTKEEEEETGDRMKETRGHTMEGHDPSRLRVRRGVGCMKVTTVVLLRVKTVGREDMATDLFNTSKIGQVV</sequence>
<feature type="compositionally biased region" description="Basic and acidic residues" evidence="1">
    <location>
        <begin position="25"/>
        <end position="34"/>
    </location>
</feature>
<dbReference type="AlphaFoldDB" id="A0A7S2DN78"/>
<reference evidence="2" key="1">
    <citation type="submission" date="2021-01" db="EMBL/GenBank/DDBJ databases">
        <authorList>
            <person name="Corre E."/>
            <person name="Pelletier E."/>
            <person name="Niang G."/>
            <person name="Scheremetjew M."/>
            <person name="Finn R."/>
            <person name="Kale V."/>
            <person name="Holt S."/>
            <person name="Cochrane G."/>
            <person name="Meng A."/>
            <person name="Brown T."/>
            <person name="Cohen L."/>
        </authorList>
    </citation>
    <scope>NUCLEOTIDE SEQUENCE</scope>
    <source>
        <strain evidence="2">CCMP1381</strain>
    </source>
</reference>
<proteinExistence type="predicted"/>
<dbReference type="EMBL" id="HBGS01045394">
    <property type="protein sequence ID" value="CAD9457805.1"/>
    <property type="molecule type" value="Transcribed_RNA"/>
</dbReference>
<name>A0A7S2DN78_9STRA</name>
<feature type="compositionally biased region" description="Basic and acidic residues" evidence="1">
    <location>
        <begin position="1"/>
        <end position="18"/>
    </location>
</feature>
<evidence type="ECO:0000313" key="2">
    <source>
        <dbReference type="EMBL" id="CAD9457805.1"/>
    </source>
</evidence>
<gene>
    <name evidence="2" type="ORF">DSPE1174_LOCUS23453</name>
</gene>
<feature type="compositionally biased region" description="Basic and acidic residues" evidence="1">
    <location>
        <begin position="50"/>
        <end position="92"/>
    </location>
</feature>
<organism evidence="2">
    <name type="scientific">Octactis speculum</name>
    <dbReference type="NCBI Taxonomy" id="3111310"/>
    <lineage>
        <taxon>Eukaryota</taxon>
        <taxon>Sar</taxon>
        <taxon>Stramenopiles</taxon>
        <taxon>Ochrophyta</taxon>
        <taxon>Dictyochophyceae</taxon>
        <taxon>Dictyochales</taxon>
        <taxon>Dictyochaceae</taxon>
        <taxon>Octactis</taxon>
    </lineage>
</organism>
<evidence type="ECO:0000256" key="1">
    <source>
        <dbReference type="SAM" id="MobiDB-lite"/>
    </source>
</evidence>
<feature type="region of interest" description="Disordered" evidence="1">
    <location>
        <begin position="1"/>
        <end position="94"/>
    </location>
</feature>
<protein>
    <submittedName>
        <fullName evidence="2">Uncharacterized protein</fullName>
    </submittedName>
</protein>